<proteinExistence type="predicted"/>
<feature type="region of interest" description="Disordered" evidence="1">
    <location>
        <begin position="297"/>
        <end position="338"/>
    </location>
</feature>
<evidence type="ECO:0000259" key="2">
    <source>
        <dbReference type="Pfam" id="PF14238"/>
    </source>
</evidence>
<dbReference type="AlphaFoldDB" id="V9IRH5"/>
<evidence type="ECO:0000313" key="3">
    <source>
        <dbReference type="EMBL" id="AFK65297.1"/>
    </source>
</evidence>
<dbReference type="InterPro" id="IPR025641">
    <property type="entry name" value="DUF4340"/>
</dbReference>
<organism evidence="3">
    <name type="scientific">Paenibacillus mucilaginosus K02</name>
    <dbReference type="NCBI Taxonomy" id="997761"/>
    <lineage>
        <taxon>Bacteria</taxon>
        <taxon>Bacillati</taxon>
        <taxon>Bacillota</taxon>
        <taxon>Bacilli</taxon>
        <taxon>Bacillales</taxon>
        <taxon>Paenibacillaceae</taxon>
        <taxon>Paenibacillus</taxon>
    </lineage>
</organism>
<dbReference type="Pfam" id="PF14238">
    <property type="entry name" value="DUF4340"/>
    <property type="match status" value="1"/>
</dbReference>
<feature type="domain" description="DUF4340" evidence="2">
    <location>
        <begin position="66"/>
        <end position="233"/>
    </location>
</feature>
<name>V9IRH5_9BACL</name>
<reference evidence="3" key="1">
    <citation type="submission" date="2011-07" db="EMBL/GenBank/DDBJ databases">
        <title>Some potential microbial weathering related gene sequences of Bacillus mucilaginosus.</title>
        <authorList>
            <person name="Lian B."/>
            <person name="Xiao B."/>
        </authorList>
    </citation>
    <scope>NUCLEOTIDE SEQUENCE</scope>
    <source>
        <strain evidence="3">K02</strain>
    </source>
</reference>
<protein>
    <recommendedName>
        <fullName evidence="2">DUF4340 domain-containing protein</fullName>
    </recommendedName>
</protein>
<feature type="compositionally biased region" description="Basic residues" evidence="1">
    <location>
        <begin position="324"/>
        <end position="338"/>
    </location>
</feature>
<evidence type="ECO:0000256" key="1">
    <source>
        <dbReference type="SAM" id="MobiDB-lite"/>
    </source>
</evidence>
<sequence>MKRLIPTLVLVLLCIGGFWYASSKDFFKEKPPETPALVTVSKQDVTGYTIKNGDTVVEMEQKDGKWTMTKPSALPLNDYEPGAWVDSFTNAKKEKTVDANPSDLAQFGLAQPNQEFTVTLKDGTKHTLSVGDPVAVQGFYYAKFGSSPEVFQLAEMHVTSLAKQPLDFMEKSPVKLNYEAVRSIAVDYKGGKWTLTKAETDKKSYEANWKLGEQEVKGADASAYLDKVSFLTTDQPAKASAEVKGLDQPDLRLEVKEADAEGKETAALYTGKLDGANVWIAKQGDAWAFSVPAASVQELAGSGPPCRRRRRPKERRRETQPPRPLRHRRKRPRSRSSA</sequence>
<accession>V9IRH5</accession>
<dbReference type="EMBL" id="JN225103">
    <property type="protein sequence ID" value="AFK65297.1"/>
    <property type="molecule type" value="Genomic_DNA"/>
</dbReference>